<sequence length="821" mass="94573">MDDINEISLLLINFTSNDNNIRSIAEYKIQELIKNDPNTFSHMLFIILQNYQNFPLDTVLLCFIILRNIFSRATNALKTNDSRLSYIIIPQTIADSYVPLVLSFFSNENTSIADNASYLLGKIAVYLLTFDSNHSIFQSLIQQIDNGQLVLPSLKSIYFILLDDLKVFTSSESIQQQFMNKILIWLSDQNFPFDSKPFLIKIITLLIPILSHILLKPEDNNSFCQMMIILTQVPELKFDSYDFWVNLTNITPQLLAYSISPLSQISINDLSVILAKYPNIEYIDEAVALQILQFWIDFCQIEEDDIETSSCVIKKLLPSFMPFLLLNAENTLDTNILPLEEDYSIFTLICDLITSFNNLYPKLSIPILLNYGFQAIESNEIMKKEIGLFAINTAIFQFSSDDEEYLQFCSHCINFSLSIINSEIDFGNTVMLRIVSRAVTNIYNIAYLYPNLIDFSSILPKLVEFMKTPISYYSQILILEIIKNDKFEPTLLTPLITSLLDIQAYQSIDCVWQILNEKYNTEIFDQIHLQIFSILNAILENNTNTDQITPLLQIIALGIDVNNEILTNNAQNFIQIFIKCYENYENPEAIRILSISSQITKDTQLLNYLVEQIISQIDSIESEWMISSCLDSIIFELSSLDISKYFNELMRSLLTAQDIIMTVFIKIKILKAINFLHQSFPLLMQPYLTRLIPLFGSAAVYFERVVDDERINLLRELLKASFLLIQNSYKDDNSNSNSEEMKQCLQISYRSIQCFLTIDDDDPEIALLLIDLLNALIQKVPIFAKKIITERNLFQYIQTLIENESSSFPSLQPIIQLLSQT</sequence>
<evidence type="ECO:0000313" key="2">
    <source>
        <dbReference type="Proteomes" id="UP001470230"/>
    </source>
</evidence>
<protein>
    <recommendedName>
        <fullName evidence="3">Importin N-terminal domain-containing protein</fullName>
    </recommendedName>
</protein>
<gene>
    <name evidence="1" type="ORF">M9Y10_014269</name>
</gene>
<organism evidence="1 2">
    <name type="scientific">Tritrichomonas musculus</name>
    <dbReference type="NCBI Taxonomy" id="1915356"/>
    <lineage>
        <taxon>Eukaryota</taxon>
        <taxon>Metamonada</taxon>
        <taxon>Parabasalia</taxon>
        <taxon>Tritrichomonadida</taxon>
        <taxon>Tritrichomonadidae</taxon>
        <taxon>Tritrichomonas</taxon>
    </lineage>
</organism>
<comment type="caution">
    <text evidence="1">The sequence shown here is derived from an EMBL/GenBank/DDBJ whole genome shotgun (WGS) entry which is preliminary data.</text>
</comment>
<proteinExistence type="predicted"/>
<dbReference type="InterPro" id="IPR011989">
    <property type="entry name" value="ARM-like"/>
</dbReference>
<accession>A0ABR2L087</accession>
<dbReference type="EMBL" id="JAPFFF010000002">
    <property type="protein sequence ID" value="KAK8896371.1"/>
    <property type="molecule type" value="Genomic_DNA"/>
</dbReference>
<dbReference type="Gene3D" id="1.25.10.10">
    <property type="entry name" value="Leucine-rich Repeat Variant"/>
    <property type="match status" value="1"/>
</dbReference>
<dbReference type="SUPFAM" id="SSF48371">
    <property type="entry name" value="ARM repeat"/>
    <property type="match status" value="1"/>
</dbReference>
<keyword evidence="2" id="KW-1185">Reference proteome</keyword>
<dbReference type="Proteomes" id="UP001470230">
    <property type="component" value="Unassembled WGS sequence"/>
</dbReference>
<name>A0ABR2L087_9EUKA</name>
<reference evidence="1 2" key="1">
    <citation type="submission" date="2024-04" db="EMBL/GenBank/DDBJ databases">
        <title>Tritrichomonas musculus Genome.</title>
        <authorList>
            <person name="Alves-Ferreira E."/>
            <person name="Grigg M."/>
            <person name="Lorenzi H."/>
            <person name="Galac M."/>
        </authorList>
    </citation>
    <scope>NUCLEOTIDE SEQUENCE [LARGE SCALE GENOMIC DNA]</scope>
    <source>
        <strain evidence="1 2">EAF2021</strain>
    </source>
</reference>
<dbReference type="InterPro" id="IPR016024">
    <property type="entry name" value="ARM-type_fold"/>
</dbReference>
<evidence type="ECO:0008006" key="3">
    <source>
        <dbReference type="Google" id="ProtNLM"/>
    </source>
</evidence>
<evidence type="ECO:0000313" key="1">
    <source>
        <dbReference type="EMBL" id="KAK8896371.1"/>
    </source>
</evidence>